<organism evidence="3 4">
    <name type="scientific">Desulfoscipio gibsoniae DSM 7213</name>
    <dbReference type="NCBI Taxonomy" id="767817"/>
    <lineage>
        <taxon>Bacteria</taxon>
        <taxon>Bacillati</taxon>
        <taxon>Bacillota</taxon>
        <taxon>Clostridia</taxon>
        <taxon>Eubacteriales</taxon>
        <taxon>Desulfallaceae</taxon>
        <taxon>Desulfoscipio</taxon>
    </lineage>
</organism>
<proteinExistence type="predicted"/>
<dbReference type="AlphaFoldDB" id="R4KPP6"/>
<dbReference type="HOGENOM" id="CLU_709320_0_0_9"/>
<feature type="chain" id="PRO_5004367888" evidence="1">
    <location>
        <begin position="25"/>
        <end position="393"/>
    </location>
</feature>
<gene>
    <name evidence="3" type="ORF">Desgi_3180</name>
</gene>
<feature type="signal peptide" evidence="1">
    <location>
        <begin position="1"/>
        <end position="24"/>
    </location>
</feature>
<dbReference type="KEGG" id="dgi:Desgi_3180"/>
<keyword evidence="4" id="KW-1185">Reference proteome</keyword>
<dbReference type="RefSeq" id="WP_006524065.1">
    <property type="nucleotide sequence ID" value="NC_021184.1"/>
</dbReference>
<name>R4KPP6_9FIRM</name>
<dbReference type="Gene3D" id="3.30.457.10">
    <property type="entry name" value="Copper amine oxidase-like, N-terminal domain"/>
    <property type="match status" value="1"/>
</dbReference>
<dbReference type="InterPro" id="IPR036582">
    <property type="entry name" value="Mao_N_sf"/>
</dbReference>
<dbReference type="STRING" id="767817.Desgi_3180"/>
<reference evidence="3 4" key="1">
    <citation type="submission" date="2012-01" db="EMBL/GenBank/DDBJ databases">
        <title>Complete sequence of Desulfotomaculum gibsoniae DSM 7213.</title>
        <authorList>
            <consortium name="US DOE Joint Genome Institute"/>
            <person name="Lucas S."/>
            <person name="Han J."/>
            <person name="Lapidus A."/>
            <person name="Cheng J.-F."/>
            <person name="Goodwin L."/>
            <person name="Pitluck S."/>
            <person name="Peters L."/>
            <person name="Ovchinnikova G."/>
            <person name="Teshima H."/>
            <person name="Detter J.C."/>
            <person name="Han C."/>
            <person name="Tapia R."/>
            <person name="Land M."/>
            <person name="Hauser L."/>
            <person name="Kyrpides N."/>
            <person name="Ivanova N."/>
            <person name="Pagani I."/>
            <person name="Parshina S."/>
            <person name="Plugge C."/>
            <person name="Muyzer G."/>
            <person name="Kuever J."/>
            <person name="Ivanova A."/>
            <person name="Nazina T."/>
            <person name="Klenk H.-P."/>
            <person name="Brambilla E."/>
            <person name="Spring S."/>
            <person name="Stams A.F."/>
            <person name="Woyke T."/>
        </authorList>
    </citation>
    <scope>NUCLEOTIDE SEQUENCE [LARGE SCALE GENOMIC DNA]</scope>
    <source>
        <strain evidence="3 4">DSM 7213</strain>
    </source>
</reference>
<protein>
    <submittedName>
        <fullName evidence="3">Copper amine oxidase family protein</fullName>
    </submittedName>
</protein>
<dbReference type="Pfam" id="PF07833">
    <property type="entry name" value="Cu_amine_oxidN1"/>
    <property type="match status" value="1"/>
</dbReference>
<accession>R4KPP6</accession>
<evidence type="ECO:0000259" key="2">
    <source>
        <dbReference type="Pfam" id="PF07833"/>
    </source>
</evidence>
<dbReference type="SUPFAM" id="SSF55383">
    <property type="entry name" value="Copper amine oxidase, domain N"/>
    <property type="match status" value="1"/>
</dbReference>
<dbReference type="OrthoDB" id="1803459at2"/>
<dbReference type="EMBL" id="CP003273">
    <property type="protein sequence ID" value="AGL02535.1"/>
    <property type="molecule type" value="Genomic_DNA"/>
</dbReference>
<dbReference type="eggNOG" id="COG2182">
    <property type="taxonomic scope" value="Bacteria"/>
</dbReference>
<sequence length="393" mass="44964">MKKALTTGVLAILIILIMSYPAMAKENDIQVKINSFFEWGEIVQNNLEFGNKEKPRTEHGRVFIPLRKISEYFGYTVIFNEEAKKVNLVDSNGKKVELTLYSKKAIVNNKTVEMDVPAKMINQVTFVPLRFISENFDQAVKWDPSTRTVFIDHFIISTPDYLFNQKTLELTKRDESGKGKHLALGKIPMSVDWVSMHVAKTKNGNDVIVIDNNSGAPHLYHDLYTIYVSETNIIDQSVVNTLFSGKAVISSDGEKVVIGDGKIARVYDDKTKKLQYEYDLQSLFEAEKDPNPDGFWKTSYAILGFEDNYILVKDTFKMLTKMVYLDTKKIVNIYEVVLSKEEQEEALQNAGPFGNGDRLKFIEEKDGKLIFNRFYDDGPYTKTKIVEYSLENL</sequence>
<evidence type="ECO:0000256" key="1">
    <source>
        <dbReference type="SAM" id="SignalP"/>
    </source>
</evidence>
<keyword evidence="1" id="KW-0732">Signal</keyword>
<feature type="domain" description="Copper amine oxidase-like N-terminal" evidence="2">
    <location>
        <begin position="52"/>
        <end position="151"/>
    </location>
</feature>
<evidence type="ECO:0000313" key="3">
    <source>
        <dbReference type="EMBL" id="AGL02535.1"/>
    </source>
</evidence>
<dbReference type="Proteomes" id="UP000013520">
    <property type="component" value="Chromosome"/>
</dbReference>
<evidence type="ECO:0000313" key="4">
    <source>
        <dbReference type="Proteomes" id="UP000013520"/>
    </source>
</evidence>
<dbReference type="InterPro" id="IPR012854">
    <property type="entry name" value="Cu_amine_oxidase-like_N"/>
</dbReference>